<evidence type="ECO:0000259" key="1">
    <source>
        <dbReference type="Pfam" id="PF12728"/>
    </source>
</evidence>
<organism evidence="2 3">
    <name type="scientific">Paenibacillus odorifer</name>
    <dbReference type="NCBI Taxonomy" id="189426"/>
    <lineage>
        <taxon>Bacteria</taxon>
        <taxon>Bacillati</taxon>
        <taxon>Bacillota</taxon>
        <taxon>Bacilli</taxon>
        <taxon>Bacillales</taxon>
        <taxon>Paenibacillaceae</taxon>
        <taxon>Paenibacillus</taxon>
    </lineage>
</organism>
<accession>A0A1R0X901</accession>
<name>A0A1R0X901_9BACL</name>
<reference evidence="2 3" key="1">
    <citation type="submission" date="2016-10" db="EMBL/GenBank/DDBJ databases">
        <title>Paenibacillus species isolates.</title>
        <authorList>
            <person name="Beno S.M."/>
        </authorList>
    </citation>
    <scope>NUCLEOTIDE SEQUENCE [LARGE SCALE GENOMIC DNA]</scope>
    <source>
        <strain evidence="2 3">FSL H7-0604</strain>
    </source>
</reference>
<proteinExistence type="predicted"/>
<keyword evidence="2" id="KW-0238">DNA-binding</keyword>
<feature type="domain" description="Helix-turn-helix" evidence="1">
    <location>
        <begin position="42"/>
        <end position="88"/>
    </location>
</feature>
<dbReference type="AlphaFoldDB" id="A0A1R0X901"/>
<sequence>MNVNTSDLIEAIRTDIRHQLKEEILTELQPEIERMLYNNIFDFNEACLFLKVSDSTLRRMVRDEEVPFFKQRGNLYFRQIALHEWILRKEQSNESC</sequence>
<dbReference type="RefSeq" id="WP_076179147.1">
    <property type="nucleotide sequence ID" value="NZ_MKQP01000022.1"/>
</dbReference>
<gene>
    <name evidence="2" type="ORF">BJP51_19025</name>
</gene>
<comment type="caution">
    <text evidence="2">The sequence shown here is derived from an EMBL/GenBank/DDBJ whole genome shotgun (WGS) entry which is preliminary data.</text>
</comment>
<dbReference type="EMBL" id="MKQP01000022">
    <property type="protein sequence ID" value="OMD31338.1"/>
    <property type="molecule type" value="Genomic_DNA"/>
</dbReference>
<dbReference type="InterPro" id="IPR041657">
    <property type="entry name" value="HTH_17"/>
</dbReference>
<dbReference type="Proteomes" id="UP000187465">
    <property type="component" value="Unassembled WGS sequence"/>
</dbReference>
<evidence type="ECO:0000313" key="3">
    <source>
        <dbReference type="Proteomes" id="UP000187465"/>
    </source>
</evidence>
<protein>
    <submittedName>
        <fullName evidence="2">DNA-binding protein</fullName>
    </submittedName>
</protein>
<dbReference type="Pfam" id="PF12728">
    <property type="entry name" value="HTH_17"/>
    <property type="match status" value="1"/>
</dbReference>
<dbReference type="GO" id="GO:0003677">
    <property type="term" value="F:DNA binding"/>
    <property type="evidence" value="ECO:0007669"/>
    <property type="project" value="UniProtKB-KW"/>
</dbReference>
<evidence type="ECO:0000313" key="2">
    <source>
        <dbReference type="EMBL" id="OMD31338.1"/>
    </source>
</evidence>